<organism evidence="3 4">
    <name type="scientific">Bacillus seohaeanensis</name>
    <dbReference type="NCBI Taxonomy" id="284580"/>
    <lineage>
        <taxon>Bacteria</taxon>
        <taxon>Bacillati</taxon>
        <taxon>Bacillota</taxon>
        <taxon>Bacilli</taxon>
        <taxon>Bacillales</taxon>
        <taxon>Bacillaceae</taxon>
        <taxon>Bacillus</taxon>
    </lineage>
</organism>
<dbReference type="EMBL" id="JBHUMF010000030">
    <property type="protein sequence ID" value="MFD2681621.1"/>
    <property type="molecule type" value="Genomic_DNA"/>
</dbReference>
<feature type="domain" description="SHS2" evidence="2">
    <location>
        <begin position="8"/>
        <end position="205"/>
    </location>
</feature>
<dbReference type="PROSITE" id="PS50889">
    <property type="entry name" value="S4"/>
    <property type="match status" value="1"/>
</dbReference>
<dbReference type="SUPFAM" id="SSF55174">
    <property type="entry name" value="Alpha-L RNA-binding motif"/>
    <property type="match status" value="1"/>
</dbReference>
<dbReference type="Gene3D" id="3.30.420.40">
    <property type="match status" value="2"/>
</dbReference>
<dbReference type="Pfam" id="PF01479">
    <property type="entry name" value="S4"/>
    <property type="match status" value="1"/>
</dbReference>
<protein>
    <submittedName>
        <fullName evidence="3">Pilus assembly protein PilM</fullName>
    </submittedName>
</protein>
<dbReference type="Proteomes" id="UP001597506">
    <property type="component" value="Unassembled WGS sequence"/>
</dbReference>
<evidence type="ECO:0000256" key="1">
    <source>
        <dbReference type="PROSITE-ProRule" id="PRU00182"/>
    </source>
</evidence>
<dbReference type="InterPro" id="IPR005883">
    <property type="entry name" value="PilM"/>
</dbReference>
<evidence type="ECO:0000313" key="3">
    <source>
        <dbReference type="EMBL" id="MFD2681621.1"/>
    </source>
</evidence>
<dbReference type="PANTHER" id="PTHR32432">
    <property type="entry name" value="CELL DIVISION PROTEIN FTSA-RELATED"/>
    <property type="match status" value="1"/>
</dbReference>
<gene>
    <name evidence="3" type="primary">pilM</name>
    <name evidence="3" type="ORF">ACFSUL_12780</name>
</gene>
<dbReference type="InterPro" id="IPR002942">
    <property type="entry name" value="S4_RNA-bd"/>
</dbReference>
<dbReference type="InterPro" id="IPR003494">
    <property type="entry name" value="SHS2_FtsA"/>
</dbReference>
<dbReference type="CDD" id="cd00165">
    <property type="entry name" value="S4"/>
    <property type="match status" value="1"/>
</dbReference>
<dbReference type="SMART" id="SM00842">
    <property type="entry name" value="FtsA"/>
    <property type="match status" value="1"/>
</dbReference>
<dbReference type="PANTHER" id="PTHR32432:SF3">
    <property type="entry name" value="ETHANOLAMINE UTILIZATION PROTEIN EUTJ"/>
    <property type="match status" value="1"/>
</dbReference>
<comment type="caution">
    <text evidence="3">The sequence shown here is derived from an EMBL/GenBank/DDBJ whole genome shotgun (WGS) entry which is preliminary data.</text>
</comment>
<evidence type="ECO:0000259" key="2">
    <source>
        <dbReference type="SMART" id="SM00842"/>
    </source>
</evidence>
<dbReference type="Pfam" id="PF11104">
    <property type="entry name" value="PilM_2"/>
    <property type="match status" value="1"/>
</dbReference>
<dbReference type="InterPro" id="IPR036986">
    <property type="entry name" value="S4_RNA-bd_sf"/>
</dbReference>
<dbReference type="CDD" id="cd24004">
    <property type="entry name" value="ASKHA_NBD_PilM-like"/>
    <property type="match status" value="1"/>
</dbReference>
<keyword evidence="4" id="KW-1185">Reference proteome</keyword>
<dbReference type="InterPro" id="IPR050696">
    <property type="entry name" value="FtsA/MreB"/>
</dbReference>
<proteinExistence type="predicted"/>
<dbReference type="Gene3D" id="3.30.1490.300">
    <property type="match status" value="1"/>
</dbReference>
<dbReference type="Gene3D" id="3.10.290.10">
    <property type="entry name" value="RNA-binding S4 domain"/>
    <property type="match status" value="1"/>
</dbReference>
<sequence length="721" mass="79804">MLENNQKLFALDIGTRSVVGIMLEESDGNFKIIDIISEEHKERAMLDGQIHDVPAVSNVILDIKEKLEEKHGPLKKVCVAAAGRALKTQMAHSQMDIKGKPLLTKEDVLHLELDAVQKAQSLAAEQQNESKSYHYYCVGYSVLHYHLDEEEIGSLIDQQGDEAAVDIIATFLPRVVVESLIAALNRANLEMEALTLEPIAAINVLIPPSMRRLNVALVDIGAGTSDIALTNTGTVTAYGMVPTAGDEITESLSEQFLLDFPIAEKVKRELQTSELITITDILGFETEIPKEEVVEKITPSIKHLASEIADELQRLNNKQSPQAVMLVGGGSLTPQLPKWLSTFLNLPDNRVAVRGVDAIQNLSIADNIDKGPELVTPIGIAIAARQVPVQYVTAYINEQPVRVFEVKNLTVGDCLLGAGIKISKLYGKPGNAYIISVNGQSITLPGGYGKAPVVKKNNHPCSLEDKVSDGDSITIINGEDGLEPNIKIADLIEPTPPKTIYINGKPVKHSLTINKNGKKASANEKVQDKDTIQITYNDQLSYVLESHGFSNWLEQWKPYRITLDGKDTFIPLFSGKVLVNGKEVKPSYKVESNDTITLQKPTIPTLGMLAEKKQQPFYRKIDVSFNGEKVSLYKECIQVYRNGELIQKEDLVKSGDRLKIAAKNLQQFIFQDLFQHVDIEMPANATGKFLLLRNGEEISFHHPIYHGDELEIRWPLNTHKK</sequence>
<evidence type="ECO:0000313" key="4">
    <source>
        <dbReference type="Proteomes" id="UP001597506"/>
    </source>
</evidence>
<accession>A0ABW5RTG5</accession>
<dbReference type="InterPro" id="IPR043129">
    <property type="entry name" value="ATPase_NBD"/>
</dbReference>
<dbReference type="RefSeq" id="WP_377935982.1">
    <property type="nucleotide sequence ID" value="NZ_JBHUMF010000030.1"/>
</dbReference>
<reference evidence="4" key="1">
    <citation type="journal article" date="2019" name="Int. J. Syst. Evol. Microbiol.">
        <title>The Global Catalogue of Microorganisms (GCM) 10K type strain sequencing project: providing services to taxonomists for standard genome sequencing and annotation.</title>
        <authorList>
            <consortium name="The Broad Institute Genomics Platform"/>
            <consortium name="The Broad Institute Genome Sequencing Center for Infectious Disease"/>
            <person name="Wu L."/>
            <person name="Ma J."/>
        </authorList>
    </citation>
    <scope>NUCLEOTIDE SEQUENCE [LARGE SCALE GENOMIC DNA]</scope>
    <source>
        <strain evidence="4">KCTC 3913</strain>
    </source>
</reference>
<dbReference type="SUPFAM" id="SSF53067">
    <property type="entry name" value="Actin-like ATPase domain"/>
    <property type="match status" value="2"/>
</dbReference>
<name>A0ABW5RTG5_9BACI</name>
<keyword evidence="1" id="KW-0694">RNA-binding</keyword>